<dbReference type="EMBL" id="KE721310">
    <property type="protein sequence ID" value="ERF70536.1"/>
    <property type="molecule type" value="Genomic_DNA"/>
</dbReference>
<feature type="domain" description="EXPERA" evidence="8">
    <location>
        <begin position="41"/>
        <end position="230"/>
    </location>
</feature>
<evidence type="ECO:0000256" key="2">
    <source>
        <dbReference type="ARBA" id="ARBA00008337"/>
    </source>
</evidence>
<keyword evidence="5 6" id="KW-0472">Membrane</keyword>
<feature type="transmembrane region" description="Helical" evidence="7">
    <location>
        <begin position="209"/>
        <end position="231"/>
    </location>
</feature>
<keyword evidence="4 6" id="KW-1133">Transmembrane helix</keyword>
<evidence type="ECO:0000256" key="6">
    <source>
        <dbReference type="PROSITE-ProRule" id="PRU01087"/>
    </source>
</evidence>
<feature type="transmembrane region" description="Helical" evidence="7">
    <location>
        <begin position="46"/>
        <end position="65"/>
    </location>
</feature>
<dbReference type="GO" id="GO:0016020">
    <property type="term" value="C:membrane"/>
    <property type="evidence" value="ECO:0007669"/>
    <property type="project" value="UniProtKB-SubCell"/>
</dbReference>
<reference evidence="10" key="1">
    <citation type="journal article" date="2014" name="BMC Genomics">
        <title>Genome characteristics reveal the impact of lichenization on lichen-forming fungus Endocarpon pusillum Hedwig (Verrucariales, Ascomycota).</title>
        <authorList>
            <person name="Wang Y.-Y."/>
            <person name="Liu B."/>
            <person name="Zhang X.-Y."/>
            <person name="Zhou Q.-M."/>
            <person name="Zhang T."/>
            <person name="Li H."/>
            <person name="Yu Y.-F."/>
            <person name="Zhang X.-L."/>
            <person name="Hao X.-Y."/>
            <person name="Wang M."/>
            <person name="Wang L."/>
            <person name="Wei J.-C."/>
        </authorList>
    </citation>
    <scope>NUCLEOTIDE SEQUENCE [LARGE SCALE GENOMIC DNA]</scope>
    <source>
        <strain evidence="10">Z07020 / HMAS-L-300199</strain>
    </source>
</reference>
<dbReference type="eggNOG" id="KOG4826">
    <property type="taxonomic scope" value="Eukaryota"/>
</dbReference>
<keyword evidence="10" id="KW-1185">Reference proteome</keyword>
<evidence type="ECO:0000256" key="4">
    <source>
        <dbReference type="ARBA" id="ARBA00022989"/>
    </source>
</evidence>
<keyword evidence="3 6" id="KW-0812">Transmembrane</keyword>
<dbReference type="GO" id="GO:0047750">
    <property type="term" value="F:cholestenol delta-isomerase activity"/>
    <property type="evidence" value="ECO:0007669"/>
    <property type="project" value="InterPro"/>
</dbReference>
<evidence type="ECO:0000259" key="8">
    <source>
        <dbReference type="PROSITE" id="PS51751"/>
    </source>
</evidence>
<accession>U1GFL5</accession>
<evidence type="ECO:0000256" key="7">
    <source>
        <dbReference type="SAM" id="Phobius"/>
    </source>
</evidence>
<dbReference type="Proteomes" id="UP000019373">
    <property type="component" value="Unassembled WGS sequence"/>
</dbReference>
<name>U1GFL5_ENDPU</name>
<evidence type="ECO:0000313" key="10">
    <source>
        <dbReference type="Proteomes" id="UP000019373"/>
    </source>
</evidence>
<feature type="transmembrane region" description="Helical" evidence="7">
    <location>
        <begin position="174"/>
        <end position="197"/>
    </location>
</feature>
<evidence type="ECO:0000256" key="3">
    <source>
        <dbReference type="ARBA" id="ARBA00022692"/>
    </source>
</evidence>
<dbReference type="GeneID" id="19243446"/>
<organism evidence="9 10">
    <name type="scientific">Endocarpon pusillum (strain Z07020 / HMAS-L-300199)</name>
    <name type="common">Lichen-forming fungus</name>
    <dbReference type="NCBI Taxonomy" id="1263415"/>
    <lineage>
        <taxon>Eukaryota</taxon>
        <taxon>Fungi</taxon>
        <taxon>Dikarya</taxon>
        <taxon>Ascomycota</taxon>
        <taxon>Pezizomycotina</taxon>
        <taxon>Eurotiomycetes</taxon>
        <taxon>Chaetothyriomycetidae</taxon>
        <taxon>Verrucariales</taxon>
        <taxon>Verrucariaceae</taxon>
        <taxon>Endocarpon</taxon>
    </lineage>
</organism>
<evidence type="ECO:0000256" key="5">
    <source>
        <dbReference type="ARBA" id="ARBA00023136"/>
    </source>
</evidence>
<feature type="transmembrane region" description="Helical" evidence="7">
    <location>
        <begin position="132"/>
        <end position="154"/>
    </location>
</feature>
<dbReference type="RefSeq" id="XP_007803830.1">
    <property type="nucleotide sequence ID" value="XM_007805639.1"/>
</dbReference>
<dbReference type="GO" id="GO:0005783">
    <property type="term" value="C:endoplasmic reticulum"/>
    <property type="evidence" value="ECO:0007669"/>
    <property type="project" value="TreeGrafter"/>
</dbReference>
<dbReference type="PANTHER" id="PTHR14207">
    <property type="entry name" value="STEROL ISOMERASE"/>
    <property type="match status" value="1"/>
</dbReference>
<dbReference type="HOGENOM" id="CLU_072128_1_0_1"/>
<feature type="transmembrane region" description="Helical" evidence="7">
    <location>
        <begin position="12"/>
        <end position="34"/>
    </location>
</feature>
<protein>
    <recommendedName>
        <fullName evidence="8">EXPERA domain-containing protein</fullName>
    </recommendedName>
</protein>
<dbReference type="OrthoDB" id="5415655at2759"/>
<proteinExistence type="inferred from homology"/>
<dbReference type="PROSITE" id="PS51751">
    <property type="entry name" value="EXPERA"/>
    <property type="match status" value="1"/>
</dbReference>
<dbReference type="GO" id="GO:0016125">
    <property type="term" value="P:sterol metabolic process"/>
    <property type="evidence" value="ECO:0007669"/>
    <property type="project" value="InterPro"/>
</dbReference>
<dbReference type="AlphaFoldDB" id="U1GFL5"/>
<dbReference type="InterPro" id="IPR007905">
    <property type="entry name" value="EBP"/>
</dbReference>
<evidence type="ECO:0000313" key="9">
    <source>
        <dbReference type="EMBL" id="ERF70536.1"/>
    </source>
</evidence>
<dbReference type="PANTHER" id="PTHR14207:SF1">
    <property type="entry name" value="EMOPAMIL-BINDING PROTEIN-LIKE"/>
    <property type="match status" value="1"/>
</dbReference>
<sequence>MPPSSFTLDPGTVFSLAVAFSLMPAAQLLASIVLPKNVPTKYKYLFIWHAYDFLTHFIVEGSYLYHCFFSYVDLPPATTDYPHPASLNPEGIYFLGQKSRRYGALYSSAPMARLWQEYAKADHRWGGADLTVISLEILTVGLAGPCATYIAFLISQIVPKPAGRERAKLQAKMWFLATTLATAELYGGFMTFCPEWLSGNTQLAGDDPVYLWLYLVFFNVLWVFIPAWVLWEAWKEVSGTFERAGQMTDREKGK</sequence>
<comment type="similarity">
    <text evidence="2">Belongs to the EBP family.</text>
</comment>
<gene>
    <name evidence="9" type="ORF">EPUS_08598</name>
</gene>
<dbReference type="Pfam" id="PF05241">
    <property type="entry name" value="EBP"/>
    <property type="match status" value="1"/>
</dbReference>
<dbReference type="InterPro" id="IPR033118">
    <property type="entry name" value="EXPERA"/>
</dbReference>
<comment type="subcellular location">
    <subcellularLocation>
        <location evidence="1">Membrane</location>
        <topology evidence="1">Multi-pass membrane protein</topology>
    </subcellularLocation>
</comment>
<dbReference type="OMA" id="VYLWLYL"/>
<evidence type="ECO:0000256" key="1">
    <source>
        <dbReference type="ARBA" id="ARBA00004141"/>
    </source>
</evidence>